<evidence type="ECO:0000256" key="7">
    <source>
        <dbReference type="SAM" id="MobiDB-lite"/>
    </source>
</evidence>
<name>A0A5E4N9B4_9HEMI</name>
<dbReference type="InterPro" id="IPR032682">
    <property type="entry name" value="Cnd1_C"/>
</dbReference>
<dbReference type="PANTHER" id="PTHR14222">
    <property type="entry name" value="CONDENSIN"/>
    <property type="match status" value="1"/>
</dbReference>
<feature type="compositionally biased region" description="Polar residues" evidence="7">
    <location>
        <begin position="1397"/>
        <end position="1419"/>
    </location>
</feature>
<organism evidence="9 10">
    <name type="scientific">Cinara cedri</name>
    <dbReference type="NCBI Taxonomy" id="506608"/>
    <lineage>
        <taxon>Eukaryota</taxon>
        <taxon>Metazoa</taxon>
        <taxon>Ecdysozoa</taxon>
        <taxon>Arthropoda</taxon>
        <taxon>Hexapoda</taxon>
        <taxon>Insecta</taxon>
        <taxon>Pterygota</taxon>
        <taxon>Neoptera</taxon>
        <taxon>Paraneoptera</taxon>
        <taxon>Hemiptera</taxon>
        <taxon>Sternorrhyncha</taxon>
        <taxon>Aphidomorpha</taxon>
        <taxon>Aphidoidea</taxon>
        <taxon>Aphididae</taxon>
        <taxon>Lachninae</taxon>
        <taxon>Cinara</taxon>
    </lineage>
</organism>
<proteinExistence type="predicted"/>
<dbReference type="Pfam" id="PF12717">
    <property type="entry name" value="Cnd1"/>
    <property type="match status" value="1"/>
</dbReference>
<feature type="compositionally biased region" description="Basic residues" evidence="7">
    <location>
        <begin position="1309"/>
        <end position="1324"/>
    </location>
</feature>
<dbReference type="OrthoDB" id="10263978at2759"/>
<dbReference type="InterPro" id="IPR026971">
    <property type="entry name" value="CND1/NCAPD3"/>
</dbReference>
<dbReference type="SUPFAM" id="SSF48371">
    <property type="entry name" value="ARM repeat"/>
    <property type="match status" value="1"/>
</dbReference>
<dbReference type="Proteomes" id="UP000325440">
    <property type="component" value="Unassembled WGS sequence"/>
</dbReference>
<feature type="domain" description="Condensin complex subunit 1 C-terminal" evidence="8">
    <location>
        <begin position="902"/>
        <end position="1076"/>
    </location>
</feature>
<dbReference type="GO" id="GO:0000779">
    <property type="term" value="C:condensed chromosome, centromeric region"/>
    <property type="evidence" value="ECO:0007669"/>
    <property type="project" value="TreeGrafter"/>
</dbReference>
<dbReference type="Gene3D" id="1.25.10.10">
    <property type="entry name" value="Leucine-rich Repeat Variant"/>
    <property type="match status" value="2"/>
</dbReference>
<dbReference type="GO" id="GO:0000796">
    <property type="term" value="C:condensin complex"/>
    <property type="evidence" value="ECO:0007669"/>
    <property type="project" value="TreeGrafter"/>
</dbReference>
<feature type="compositionally biased region" description="Polar residues" evidence="7">
    <location>
        <begin position="1328"/>
        <end position="1348"/>
    </location>
</feature>
<keyword evidence="3" id="KW-0498">Mitosis</keyword>
<evidence type="ECO:0000256" key="6">
    <source>
        <dbReference type="ARBA" id="ARBA00023306"/>
    </source>
</evidence>
<keyword evidence="2" id="KW-0132">Cell division</keyword>
<keyword evidence="5" id="KW-0539">Nucleus</keyword>
<protein>
    <submittedName>
        <fullName evidence="9">Armadillo-type fold,Condensin complex subunit 1, C-terminal,Armadillo-like helical</fullName>
    </submittedName>
</protein>
<keyword evidence="6" id="KW-0131">Cell cycle</keyword>
<evidence type="ECO:0000256" key="4">
    <source>
        <dbReference type="ARBA" id="ARBA00023067"/>
    </source>
</evidence>
<dbReference type="GO" id="GO:0007076">
    <property type="term" value="P:mitotic chromosome condensation"/>
    <property type="evidence" value="ECO:0007669"/>
    <property type="project" value="InterPro"/>
</dbReference>
<dbReference type="GO" id="GO:0042393">
    <property type="term" value="F:histone binding"/>
    <property type="evidence" value="ECO:0007669"/>
    <property type="project" value="TreeGrafter"/>
</dbReference>
<evidence type="ECO:0000256" key="1">
    <source>
        <dbReference type="ARBA" id="ARBA00004123"/>
    </source>
</evidence>
<evidence type="ECO:0000259" key="8">
    <source>
        <dbReference type="Pfam" id="PF12717"/>
    </source>
</evidence>
<dbReference type="GO" id="GO:0005634">
    <property type="term" value="C:nucleus"/>
    <property type="evidence" value="ECO:0007669"/>
    <property type="project" value="UniProtKB-SubCell"/>
</dbReference>
<feature type="region of interest" description="Disordered" evidence="7">
    <location>
        <begin position="1307"/>
        <end position="1434"/>
    </location>
</feature>
<dbReference type="InterPro" id="IPR016024">
    <property type="entry name" value="ARM-type_fold"/>
</dbReference>
<feature type="compositionally biased region" description="Basic and acidic residues" evidence="7">
    <location>
        <begin position="1382"/>
        <end position="1393"/>
    </location>
</feature>
<sequence length="1434" mass="165457">MRSSSEVSMSIDVSDAIEVLSRLQLPIISDCYVEKVTNSQYTYYTFPETYESIVMPDIDFPSIINESCELLNMYLQPSSGHINWDQFVSDDTCYINPKTLSCLLNCYIQNGIKDMQEFIIRKNALTAIRLFFLASTFKDSKNIGFYHFNILTKCLELIKSCVMLLHNTGSMFNSDIQLNEDEKNDLMTDLLSIIRDLRVMVKRFKLFDEIGTIDLIVDIMIDVTRLERTSGNILEQTPTERLSFSTLAFNAYSVLMDMFNDNCGSTFDIGQKLMYCIMPGLLVDAQREMHLSTKQFNVIRDHHLSFIRKLTKKLGVSFECLLEILLQNLLFRGPDRSELKQRQLQIILEVWRLCPNNVRIKIKFFFFRLVYTIDSKIRIFALEVLFKLLSEPEEIEPDDPQLLSLMPATKHEFIVAVILSKFQDPLLTVRAKAISLFGTLTATPPTSTAYQHTLAKRVLVDPYLNVESLDQTLFCQRDFIDFHQYAENNMKNFDPINISNSQIYPGVKTILWVLNVHARDERAYIRRLSLTLLCNLLLINKKLMERYYLSLLQISCSDCTMTIRKVVVSGLTDLILKYPDNQNVLKYWFNSLIHLVGDRDKRIQELTVECMDRVILKNIKPYSTKLTDNNDPLDYLPWLVLDNVFNENVGLYMQCLCEKWHNYGFLTDKLIKDIMTYVDLPNHDWNLHSLYLLQLISQQMTITDLSSFIKYTDRHCDTWFSEEALSDQNNLLTCAQMIIDILFLNYTRLGKKRSQQLFDKIESLLFNFKVPVRLISKSLDLYTVLQSDNPDKQNTNLKNLFQITSKSIETFKNSNNDTIRIVNQIYTLGDVGLVQNLKIKHTFHQYLLDMLNIKNNNISQGIKAILILTIGKLSIVDEQLAKEAITSFGKILKDTSCHSSLKINALTALADLCLRCTTLVEQAIPEMCVCLKDNSLSVKRVALKLLTGLILEDYIKLRDVAFFALLCMLEDSDCHVRQETSSFIVNYLLIKNKNIMERKLIEVIFHFNGYTGGRYSGIKNCFTTSELKAFFSMEGDSKKVSRHCVYKFMLTHMFDDSKLKLMVKIFNIFEQIVNDVNETKYDDVIECAIQVMKDAFWILKAKEMALTSGKPRDSNNDDDPGTLEKVTDIAKNEVVINTYKMVMADYIIPSVIKLKDELQKSKKGLATVMNDLRSYLSVLTSGKSPIKNEIVKLLSDNGEELISEILLDNKQMKQHKQKIENDTNLDSEDDDEDYRPIHFIEELQFATWAQLMEIHDRVEEPNLDKSRQSQMQKELENNLSRISIAENNVQDVPTTITSQQIDEEIQPIKRGKKKSSTGKCKRLKMIGNNKNTQFDNSQRLSNGNSLVNKTKDDDVSDDKFELLQITKNNKKSPLDSHQQNPTKDDGNFNEKCKQLIINENNDEAQQGSSQVSSRKSPVNKTEDEDDLPGYTFFT</sequence>
<reference evidence="9 10" key="1">
    <citation type="submission" date="2019-08" db="EMBL/GenBank/DDBJ databases">
        <authorList>
            <person name="Alioto T."/>
            <person name="Alioto T."/>
            <person name="Gomez Garrido J."/>
        </authorList>
    </citation>
    <scope>NUCLEOTIDE SEQUENCE [LARGE SCALE GENOMIC DNA]</scope>
</reference>
<accession>A0A5E4N9B4</accession>
<dbReference type="PANTHER" id="PTHR14222:SF1">
    <property type="entry name" value="CONDENSIN-2 COMPLEX SUBUNIT D3"/>
    <property type="match status" value="1"/>
</dbReference>
<dbReference type="EMBL" id="CABPRJ010001904">
    <property type="protein sequence ID" value="VVC40479.1"/>
    <property type="molecule type" value="Genomic_DNA"/>
</dbReference>
<dbReference type="InterPro" id="IPR011989">
    <property type="entry name" value="ARM-like"/>
</dbReference>
<evidence type="ECO:0000256" key="5">
    <source>
        <dbReference type="ARBA" id="ARBA00023242"/>
    </source>
</evidence>
<evidence type="ECO:0000313" key="9">
    <source>
        <dbReference type="EMBL" id="VVC40479.1"/>
    </source>
</evidence>
<dbReference type="GO" id="GO:0051301">
    <property type="term" value="P:cell division"/>
    <property type="evidence" value="ECO:0007669"/>
    <property type="project" value="UniProtKB-KW"/>
</dbReference>
<gene>
    <name evidence="9" type="ORF">CINCED_3A000275</name>
</gene>
<keyword evidence="4" id="KW-0226">DNA condensation</keyword>
<feature type="compositionally biased region" description="Basic and acidic residues" evidence="7">
    <location>
        <begin position="1349"/>
        <end position="1361"/>
    </location>
</feature>
<evidence type="ECO:0000256" key="2">
    <source>
        <dbReference type="ARBA" id="ARBA00022618"/>
    </source>
</evidence>
<evidence type="ECO:0000256" key="3">
    <source>
        <dbReference type="ARBA" id="ARBA00022776"/>
    </source>
</evidence>
<keyword evidence="10" id="KW-1185">Reference proteome</keyword>
<evidence type="ECO:0000313" key="10">
    <source>
        <dbReference type="Proteomes" id="UP000325440"/>
    </source>
</evidence>
<dbReference type="GO" id="GO:0010032">
    <property type="term" value="P:meiotic chromosome condensation"/>
    <property type="evidence" value="ECO:0007669"/>
    <property type="project" value="TreeGrafter"/>
</dbReference>
<comment type="subcellular location">
    <subcellularLocation>
        <location evidence="1">Nucleus</location>
    </subcellularLocation>
</comment>